<dbReference type="AlphaFoldDB" id="F0T0A3"/>
<name>F0T0A3_SYNGF</name>
<dbReference type="STRING" id="645991.Sgly_1893"/>
<proteinExistence type="predicted"/>
<dbReference type="HOGENOM" id="CLU_137964_2_1_9"/>
<dbReference type="eggNOG" id="COG5015">
    <property type="taxonomic scope" value="Bacteria"/>
</dbReference>
<dbReference type="EMBL" id="CP002547">
    <property type="protein sequence ID" value="ADY56190.1"/>
    <property type="molecule type" value="Genomic_DNA"/>
</dbReference>
<dbReference type="RefSeq" id="WP_013625058.1">
    <property type="nucleotide sequence ID" value="NC_015172.1"/>
</dbReference>
<reference evidence="2 3" key="1">
    <citation type="journal article" date="2011" name="Stand. Genomic Sci.">
        <title>Complete genome sequence of Syntrophobotulus glycolicus type strain (FlGlyR).</title>
        <authorList>
            <person name="Han C."/>
            <person name="Mwirichia R."/>
            <person name="Chertkov O."/>
            <person name="Held B."/>
            <person name="Lapidus A."/>
            <person name="Nolan M."/>
            <person name="Lucas S."/>
            <person name="Hammon N."/>
            <person name="Deshpande S."/>
            <person name="Cheng J.F."/>
            <person name="Tapia R."/>
            <person name="Goodwin L."/>
            <person name="Pitluck S."/>
            <person name="Huntemann M."/>
            <person name="Liolios K."/>
            <person name="Ivanova N."/>
            <person name="Pagani I."/>
            <person name="Mavromatis K."/>
            <person name="Ovchinikova G."/>
            <person name="Pati A."/>
            <person name="Chen A."/>
            <person name="Palaniappan K."/>
            <person name="Land M."/>
            <person name="Hauser L."/>
            <person name="Brambilla E.M."/>
            <person name="Rohde M."/>
            <person name="Spring S."/>
            <person name="Sikorski J."/>
            <person name="Goker M."/>
            <person name="Woyke T."/>
            <person name="Bristow J."/>
            <person name="Eisen J.A."/>
            <person name="Markowitz V."/>
            <person name="Hugenholtz P."/>
            <person name="Kyrpides N.C."/>
            <person name="Klenk H.P."/>
            <person name="Detter J.C."/>
        </authorList>
    </citation>
    <scope>NUCLEOTIDE SEQUENCE [LARGE SCALE GENOMIC DNA]</scope>
    <source>
        <strain evidence="3">DSM 8271 / FlGlyR</strain>
    </source>
</reference>
<reference evidence="3" key="2">
    <citation type="submission" date="2011-02" db="EMBL/GenBank/DDBJ databases">
        <title>The complete genome of Syntrophobotulus glycolicus DSM 8271.</title>
        <authorList>
            <person name="Lucas S."/>
            <person name="Copeland A."/>
            <person name="Lapidus A."/>
            <person name="Bruce D."/>
            <person name="Goodwin L."/>
            <person name="Pitluck S."/>
            <person name="Kyrpides N."/>
            <person name="Mavromatis K."/>
            <person name="Pagani I."/>
            <person name="Ivanova N."/>
            <person name="Mikhailova N."/>
            <person name="Chertkov O."/>
            <person name="Held B."/>
            <person name="Detter J.C."/>
            <person name="Tapia R."/>
            <person name="Han C."/>
            <person name="Land M."/>
            <person name="Hauser L."/>
            <person name="Markowitz V."/>
            <person name="Cheng J.-F."/>
            <person name="Hugenholtz P."/>
            <person name="Woyke T."/>
            <person name="Wu D."/>
            <person name="Spring S."/>
            <person name="Schroeder M."/>
            <person name="Brambilla E."/>
            <person name="Klenk H.-P."/>
            <person name="Eisen J.A."/>
        </authorList>
    </citation>
    <scope>NUCLEOTIDE SEQUENCE [LARGE SCALE GENOMIC DNA]</scope>
    <source>
        <strain evidence="3">DSM 8271 / FlGlyR</strain>
    </source>
</reference>
<dbReference type="SUPFAM" id="SSF50475">
    <property type="entry name" value="FMN-binding split barrel"/>
    <property type="match status" value="1"/>
</dbReference>
<evidence type="ECO:0000313" key="2">
    <source>
        <dbReference type="EMBL" id="ADY56190.1"/>
    </source>
</evidence>
<dbReference type="KEGG" id="sgy:Sgly_1893"/>
<dbReference type="InterPro" id="IPR011576">
    <property type="entry name" value="Pyridox_Oxase_N"/>
</dbReference>
<dbReference type="InterPro" id="IPR012349">
    <property type="entry name" value="Split_barrel_FMN-bd"/>
</dbReference>
<keyword evidence="3" id="KW-1185">Reference proteome</keyword>
<evidence type="ECO:0000313" key="3">
    <source>
        <dbReference type="Proteomes" id="UP000007488"/>
    </source>
</evidence>
<dbReference type="Gene3D" id="2.30.110.10">
    <property type="entry name" value="Electron Transport, Fmn-binding Protein, Chain A"/>
    <property type="match status" value="1"/>
</dbReference>
<protein>
    <submittedName>
        <fullName evidence="2">Pyridoxamine 5'-phosphate oxidase-related FMN-binding protein</fullName>
    </submittedName>
</protein>
<sequence length="144" mass="16689">MTKQEIFNLMNNNPVFFLATTDNGQPRVRGMLLYKADEEGIIFHTGTMKDLYTQISASPKAEMCFNDFKSGVQVRVRGTLEESKDIKLKDEILEHPSRKFLRDWKENGDLQDFYHTLAVFRMTNGVAVTWTMTDNFEPKTDVEL</sequence>
<dbReference type="OrthoDB" id="9792542at2"/>
<evidence type="ECO:0000259" key="1">
    <source>
        <dbReference type="Pfam" id="PF01243"/>
    </source>
</evidence>
<accession>F0T0A3</accession>
<feature type="domain" description="Pyridoxamine 5'-phosphate oxidase N-terminal" evidence="1">
    <location>
        <begin position="3"/>
        <end position="93"/>
    </location>
</feature>
<dbReference type="Pfam" id="PF01243">
    <property type="entry name" value="PNPOx_N"/>
    <property type="match status" value="1"/>
</dbReference>
<organism evidence="2 3">
    <name type="scientific">Syntrophobotulus glycolicus (strain DSM 8271 / FlGlyR)</name>
    <dbReference type="NCBI Taxonomy" id="645991"/>
    <lineage>
        <taxon>Bacteria</taxon>
        <taxon>Bacillati</taxon>
        <taxon>Bacillota</taxon>
        <taxon>Clostridia</taxon>
        <taxon>Eubacteriales</taxon>
        <taxon>Desulfitobacteriaceae</taxon>
        <taxon>Syntrophobotulus</taxon>
    </lineage>
</organism>
<gene>
    <name evidence="2" type="ordered locus">Sgly_1893</name>
</gene>
<dbReference type="Proteomes" id="UP000007488">
    <property type="component" value="Chromosome"/>
</dbReference>